<comment type="caution">
    <text evidence="12">The sequence shown here is derived from an EMBL/GenBank/DDBJ whole genome shotgun (WGS) entry which is preliminary data.</text>
</comment>
<feature type="active site" description="Nucleophile" evidence="10">
    <location>
        <position position="80"/>
    </location>
</feature>
<evidence type="ECO:0000256" key="6">
    <source>
        <dbReference type="ARBA" id="ARBA00023102"/>
    </source>
</evidence>
<dbReference type="Pfam" id="PF00117">
    <property type="entry name" value="GATase"/>
    <property type="match status" value="1"/>
</dbReference>
<organism evidence="12 13">
    <name type="scientific">Acetomicrobium flavidum</name>
    <dbReference type="NCBI Taxonomy" id="49896"/>
    <lineage>
        <taxon>Bacteria</taxon>
        <taxon>Thermotogati</taxon>
        <taxon>Synergistota</taxon>
        <taxon>Synergistia</taxon>
        <taxon>Synergistales</taxon>
        <taxon>Acetomicrobiaceae</taxon>
        <taxon>Acetomicrobium</taxon>
    </lineage>
</organism>
<evidence type="ECO:0000256" key="2">
    <source>
        <dbReference type="ARBA" id="ARBA00011152"/>
    </source>
</evidence>
<keyword evidence="10" id="KW-0963">Cytoplasm</keyword>
<dbReference type="SUPFAM" id="SSF52317">
    <property type="entry name" value="Class I glutamine amidotransferase-like"/>
    <property type="match status" value="1"/>
</dbReference>
<evidence type="ECO:0000256" key="4">
    <source>
        <dbReference type="ARBA" id="ARBA00022801"/>
    </source>
</evidence>
<evidence type="ECO:0000256" key="7">
    <source>
        <dbReference type="ARBA" id="ARBA00023239"/>
    </source>
</evidence>
<keyword evidence="5 10" id="KW-0315">Glutamine amidotransferase</keyword>
<evidence type="ECO:0000313" key="13">
    <source>
        <dbReference type="Proteomes" id="UP000185093"/>
    </source>
</evidence>
<comment type="catalytic activity">
    <reaction evidence="8 10">
        <text>5-[(5-phospho-1-deoxy-D-ribulos-1-ylimino)methylamino]-1-(5-phospho-beta-D-ribosyl)imidazole-4-carboxamide + L-glutamine = D-erythro-1-(imidazol-4-yl)glycerol 3-phosphate + 5-amino-1-(5-phospho-beta-D-ribosyl)imidazole-4-carboxamide + L-glutamate + H(+)</text>
        <dbReference type="Rhea" id="RHEA:24793"/>
        <dbReference type="ChEBI" id="CHEBI:15378"/>
        <dbReference type="ChEBI" id="CHEBI:29985"/>
        <dbReference type="ChEBI" id="CHEBI:58278"/>
        <dbReference type="ChEBI" id="CHEBI:58359"/>
        <dbReference type="ChEBI" id="CHEBI:58475"/>
        <dbReference type="ChEBI" id="CHEBI:58525"/>
        <dbReference type="EC" id="4.3.2.10"/>
    </reaction>
</comment>
<evidence type="ECO:0000256" key="8">
    <source>
        <dbReference type="ARBA" id="ARBA00047838"/>
    </source>
</evidence>
<evidence type="ECO:0000256" key="10">
    <source>
        <dbReference type="HAMAP-Rule" id="MF_00278"/>
    </source>
</evidence>
<name>A0ABY1JBM2_9BACT</name>
<evidence type="ECO:0000256" key="9">
    <source>
        <dbReference type="ARBA" id="ARBA00049534"/>
    </source>
</evidence>
<reference evidence="12 13" key="1">
    <citation type="submission" date="2016-11" db="EMBL/GenBank/DDBJ databases">
        <authorList>
            <person name="Varghese N."/>
            <person name="Submissions S."/>
        </authorList>
    </citation>
    <scope>NUCLEOTIDE SEQUENCE [LARGE SCALE GENOMIC DNA]</scope>
    <source>
        <strain evidence="12 13">DSM 20664</strain>
    </source>
</reference>
<keyword evidence="7 10" id="KW-0456">Lyase</keyword>
<comment type="catalytic activity">
    <reaction evidence="9 10">
        <text>L-glutamine + H2O = L-glutamate + NH4(+)</text>
        <dbReference type="Rhea" id="RHEA:15889"/>
        <dbReference type="ChEBI" id="CHEBI:15377"/>
        <dbReference type="ChEBI" id="CHEBI:28938"/>
        <dbReference type="ChEBI" id="CHEBI:29985"/>
        <dbReference type="ChEBI" id="CHEBI:58359"/>
        <dbReference type="EC" id="3.5.1.2"/>
    </reaction>
</comment>
<protein>
    <recommendedName>
        <fullName evidence="10">Imidazole glycerol phosphate synthase subunit HisH</fullName>
        <ecNumber evidence="10">4.3.2.10</ecNumber>
    </recommendedName>
    <alternativeName>
        <fullName evidence="10">IGP synthase glutaminase subunit</fullName>
        <ecNumber evidence="10">3.5.1.2</ecNumber>
    </alternativeName>
    <alternativeName>
        <fullName evidence="10">IGP synthase subunit HisH</fullName>
    </alternativeName>
    <alternativeName>
        <fullName evidence="10">ImGP synthase subunit HisH</fullName>
        <shortName evidence="10">IGPS subunit HisH</shortName>
    </alternativeName>
</protein>
<dbReference type="HAMAP" id="MF_00278">
    <property type="entry name" value="HisH"/>
    <property type="match status" value="1"/>
</dbReference>
<dbReference type="EMBL" id="FSQZ01000001">
    <property type="protein sequence ID" value="SIN63988.1"/>
    <property type="molecule type" value="Genomic_DNA"/>
</dbReference>
<dbReference type="InterPro" id="IPR010139">
    <property type="entry name" value="Imidazole-glycPsynth_HisH"/>
</dbReference>
<dbReference type="Gene3D" id="3.40.50.880">
    <property type="match status" value="1"/>
</dbReference>
<feature type="domain" description="Glutamine amidotransferase" evidence="11">
    <location>
        <begin position="4"/>
        <end position="189"/>
    </location>
</feature>
<dbReference type="PANTHER" id="PTHR42701:SF1">
    <property type="entry name" value="IMIDAZOLE GLYCEROL PHOSPHATE SYNTHASE SUBUNIT HISH"/>
    <property type="match status" value="1"/>
</dbReference>
<evidence type="ECO:0000256" key="5">
    <source>
        <dbReference type="ARBA" id="ARBA00022962"/>
    </source>
</evidence>
<dbReference type="PANTHER" id="PTHR42701">
    <property type="entry name" value="IMIDAZOLE GLYCEROL PHOSPHATE SYNTHASE SUBUNIT HISH"/>
    <property type="match status" value="1"/>
</dbReference>
<dbReference type="EC" id="3.5.1.2" evidence="10"/>
<dbReference type="InterPro" id="IPR017926">
    <property type="entry name" value="GATASE"/>
</dbReference>
<accession>A0ABY1JBM2</accession>
<gene>
    <name evidence="10" type="primary">hisH</name>
    <name evidence="12" type="ORF">SAMN05444368_0518</name>
</gene>
<proteinExistence type="inferred from homology"/>
<dbReference type="PROSITE" id="PS51273">
    <property type="entry name" value="GATASE_TYPE_1"/>
    <property type="match status" value="1"/>
</dbReference>
<evidence type="ECO:0000313" key="12">
    <source>
        <dbReference type="EMBL" id="SIN63988.1"/>
    </source>
</evidence>
<comment type="subcellular location">
    <subcellularLocation>
        <location evidence="10">Cytoplasm</location>
    </subcellularLocation>
</comment>
<dbReference type="EC" id="4.3.2.10" evidence="10"/>
<dbReference type="Proteomes" id="UP000185093">
    <property type="component" value="Unassembled WGS sequence"/>
</dbReference>
<dbReference type="NCBIfam" id="TIGR01855">
    <property type="entry name" value="IMP_synth_hisH"/>
    <property type="match status" value="1"/>
</dbReference>
<keyword evidence="13" id="KW-1185">Reference proteome</keyword>
<evidence type="ECO:0000256" key="1">
    <source>
        <dbReference type="ARBA" id="ARBA00005091"/>
    </source>
</evidence>
<sequence>MIKVVNYGAGNMGNVLRALKALGLSAETAKTPQGNPDPKDILILPGVGAFPAAYANLKSSGWINYIERHHGEGGPILGICLGMQLLCEASFEDGYTRGLGLIPGEIVPLDIRPKPHTGWNELCWLKKEDGFDVSPFEGPDMYFVHGYCLLDSPAAMATTIVQEVTFISAVKLGNVMGFQFHPERSGRPGLRLLQASISYLQGRCDRA</sequence>
<comment type="pathway">
    <text evidence="1 10">Amino-acid biosynthesis; L-histidine biosynthesis; L-histidine from 5-phospho-alpha-D-ribose 1-diphosphate: step 5/9.</text>
</comment>
<dbReference type="InterPro" id="IPR029062">
    <property type="entry name" value="Class_I_gatase-like"/>
</dbReference>
<feature type="active site" evidence="10">
    <location>
        <position position="181"/>
    </location>
</feature>
<dbReference type="PIRSF" id="PIRSF000495">
    <property type="entry name" value="Amidotransf_hisH"/>
    <property type="match status" value="1"/>
</dbReference>
<feature type="active site" evidence="10">
    <location>
        <position position="183"/>
    </location>
</feature>
<comment type="function">
    <text evidence="10">IGPS catalyzes the conversion of PRFAR and glutamine to IGP, AICAR and glutamate. The HisH subunit catalyzes the hydrolysis of glutamine to glutamate and ammonia as part of the synthesis of IGP and AICAR. The resulting ammonia molecule is channeled to the active site of HisF.</text>
</comment>
<evidence type="ECO:0000256" key="3">
    <source>
        <dbReference type="ARBA" id="ARBA00022605"/>
    </source>
</evidence>
<keyword evidence="4 10" id="KW-0378">Hydrolase</keyword>
<comment type="subunit">
    <text evidence="2 10">Heterodimer of HisH and HisF.</text>
</comment>
<keyword evidence="6 10" id="KW-0368">Histidine biosynthesis</keyword>
<evidence type="ECO:0000259" key="11">
    <source>
        <dbReference type="Pfam" id="PF00117"/>
    </source>
</evidence>
<keyword evidence="3 10" id="KW-0028">Amino-acid biosynthesis</keyword>